<comment type="caution">
    <text evidence="4">The sequence shown here is derived from an EMBL/GenBank/DDBJ whole genome shotgun (WGS) entry which is preliminary data.</text>
</comment>
<accession>A0A7J3MZA6</accession>
<evidence type="ECO:0000256" key="1">
    <source>
        <dbReference type="ARBA" id="ARBA00006315"/>
    </source>
</evidence>
<dbReference type="Pfam" id="PF01875">
    <property type="entry name" value="Memo"/>
    <property type="match status" value="1"/>
</dbReference>
<dbReference type="CDD" id="cd07361">
    <property type="entry name" value="MEMO_like"/>
    <property type="match status" value="1"/>
</dbReference>
<dbReference type="AlphaFoldDB" id="A0A7J3MZA6"/>
<name>A0A7J3MZA6_9CREN</name>
<dbReference type="SUPFAM" id="SSF53213">
    <property type="entry name" value="LigB-like"/>
    <property type="match status" value="1"/>
</dbReference>
<dbReference type="EMBL" id="DTAU01000044">
    <property type="protein sequence ID" value="HFQ78490.1"/>
    <property type="molecule type" value="Genomic_DNA"/>
</dbReference>
<evidence type="ECO:0000256" key="2">
    <source>
        <dbReference type="HAMAP-Rule" id="MF_00055"/>
    </source>
</evidence>
<dbReference type="PANTHER" id="PTHR11060">
    <property type="entry name" value="PROTEIN MEMO1"/>
    <property type="match status" value="1"/>
</dbReference>
<reference evidence="4" key="1">
    <citation type="journal article" date="2020" name="mSystems">
        <title>Genome- and Community-Level Interaction Insights into Carbon Utilization and Element Cycling Functions of Hydrothermarchaeota in Hydrothermal Sediment.</title>
        <authorList>
            <person name="Zhou Z."/>
            <person name="Liu Y."/>
            <person name="Xu W."/>
            <person name="Pan J."/>
            <person name="Luo Z.H."/>
            <person name="Li M."/>
        </authorList>
    </citation>
    <scope>NUCLEOTIDE SEQUENCE [LARGE SCALE GENOMIC DNA]</scope>
    <source>
        <strain evidence="3">SpSt-629</strain>
        <strain evidence="4">SpSt-688</strain>
    </source>
</reference>
<dbReference type="Gene3D" id="3.40.830.10">
    <property type="entry name" value="LigB-like"/>
    <property type="match status" value="1"/>
</dbReference>
<dbReference type="PANTHER" id="PTHR11060:SF0">
    <property type="entry name" value="PROTEIN MEMO1"/>
    <property type="match status" value="1"/>
</dbReference>
<organism evidence="4">
    <name type="scientific">Ignisphaera aggregans</name>
    <dbReference type="NCBI Taxonomy" id="334771"/>
    <lineage>
        <taxon>Archaea</taxon>
        <taxon>Thermoproteota</taxon>
        <taxon>Thermoprotei</taxon>
        <taxon>Desulfurococcales</taxon>
        <taxon>Desulfurococcaceae</taxon>
        <taxon>Ignisphaera</taxon>
    </lineage>
</organism>
<dbReference type="NCBIfam" id="TIGR04336">
    <property type="entry name" value="AmmeMemoSam_B"/>
    <property type="match status" value="1"/>
</dbReference>
<dbReference type="EMBL" id="DTDH01000159">
    <property type="protein sequence ID" value="HGT98885.1"/>
    <property type="molecule type" value="Genomic_DNA"/>
</dbReference>
<evidence type="ECO:0000313" key="4">
    <source>
        <dbReference type="EMBL" id="HGT98885.1"/>
    </source>
</evidence>
<dbReference type="HAMAP" id="MF_00055">
    <property type="entry name" value="MEMO1"/>
    <property type="match status" value="1"/>
</dbReference>
<proteinExistence type="inferred from homology"/>
<evidence type="ECO:0000313" key="3">
    <source>
        <dbReference type="EMBL" id="HFQ78490.1"/>
    </source>
</evidence>
<protein>
    <recommendedName>
        <fullName evidence="2">MEMO1 family protein ENT99_02150</fullName>
    </recommendedName>
</protein>
<gene>
    <name evidence="4" type="primary">amrB</name>
    <name evidence="3" type="ORF">ENT99_02150</name>
    <name evidence="4" type="ORF">ENU64_05600</name>
</gene>
<sequence length="302" mass="34522">MGYEVRDSQAGIWGFYPINKDKLIKEIEKAFVDRELGPGELPKRYINEVNVVGGVVPHAGYQYSGACASWFYKKLAENEPKIDTVIILGTNHSGFGGHITTTTYFSRWSTPLGDIEVDIELIKTLKENYKELTDDPLAHIREHSIEVQLPFLQYIYKDFRLVPIVVREIDYEEAQLFAKALYETIVKSNKRCIVIASSDFTHHGAIYNYILFTSNVGNKVRELDMMFIDRIINLDTKGFLELIQKYDATICGYGAIAIIIEYVKLLNGKAELLKYYHSGDVTSDEDIIVGYAAIVFQKERYK</sequence>
<dbReference type="InterPro" id="IPR002737">
    <property type="entry name" value="MEMO1_fam"/>
</dbReference>
<comment type="similarity">
    <text evidence="1 2">Belongs to the MEMO1 family.</text>
</comment>